<dbReference type="EMBL" id="MT631367">
    <property type="protein sequence ID" value="QNO48935.1"/>
    <property type="molecule type" value="Genomic_DNA"/>
</dbReference>
<evidence type="ECO:0000256" key="1">
    <source>
        <dbReference type="ARBA" id="ARBA00022598"/>
    </source>
</evidence>
<dbReference type="InterPro" id="IPR051046">
    <property type="entry name" value="MurCDEF_CellWall_CoF430Synth"/>
</dbReference>
<dbReference type="EMBL" id="MT631354">
    <property type="protein sequence ID" value="QNO48558.1"/>
    <property type="molecule type" value="Genomic_DNA"/>
</dbReference>
<protein>
    <submittedName>
        <fullName evidence="4">Coenzyme F(430) synthetase</fullName>
        <ecNumber evidence="4">6.4.1.9</ecNumber>
    </submittedName>
</protein>
<reference evidence="4" key="1">
    <citation type="submission" date="2020-06" db="EMBL/GenBank/DDBJ databases">
        <title>Unique genomic features of the anaerobic methanotrophic archaea.</title>
        <authorList>
            <person name="Chadwick G.L."/>
            <person name="Skennerton C.T."/>
            <person name="Laso-Perez R."/>
            <person name="Leu A.O."/>
            <person name="Speth D.R."/>
            <person name="Yu H."/>
            <person name="Morgan-Lang C."/>
            <person name="Hatzenpichler R."/>
            <person name="Goudeau D."/>
            <person name="Malmstrom R."/>
            <person name="Brazelton W.J."/>
            <person name="Woyke T."/>
            <person name="Hallam S.J."/>
            <person name="Tyson G.W."/>
            <person name="Wegener G."/>
            <person name="Boetius A."/>
            <person name="Orphan V."/>
        </authorList>
    </citation>
    <scope>NUCLEOTIDE SEQUENCE</scope>
</reference>
<keyword evidence="3" id="KW-0067">ATP-binding</keyword>
<evidence type="ECO:0000256" key="2">
    <source>
        <dbReference type="ARBA" id="ARBA00022741"/>
    </source>
</evidence>
<sequence>MNIAVLDLTHGGDLIARSLAETDTVIAVDVYGTVSDEARRDLKSSGIPVLTEPPDAGDFDLIVAPVHLDSAYMMLHDARAADVPVPVIAHHAAVYEILKQRLERYHVVEVTGTTAKTSTVRLLAGMLAECTGKKIISHTSAGVEYWDKGGGSSARTIAKWSIAPASIIRAVESVKAEPGVEPDIFIFEVSLGGTGLADTGIITTLTGDYLIANKTGLASSAKMQMIKRAKPGSTLILNSDVGVTSNPAANTLIFGDGGVDEDVRFVEIDHEHAVVTAMNRRIEFTVKAYDIFSYRTAILAAVSAAISMNTDPNCIKSFLDGFSGVSGRMKIVEVDGRTVVDNSNSGMNISSAESAIDHARRIAGDGKIVMIIGIEEYNVCEGLDTEAAVGLIERNRDFIDRFITVGIESDYEADNLDSGMAMAMDLTGEGDTIISCVKCFR</sequence>
<dbReference type="InterPro" id="IPR036565">
    <property type="entry name" value="Mur-like_cat_sf"/>
</dbReference>
<dbReference type="SUPFAM" id="SSF53623">
    <property type="entry name" value="MurD-like peptide ligases, catalytic domain"/>
    <property type="match status" value="1"/>
</dbReference>
<proteinExistence type="predicted"/>
<organism evidence="4">
    <name type="scientific">Candidatus Methanogaster sp. ANME-2c ERB4</name>
    <dbReference type="NCBI Taxonomy" id="2759911"/>
    <lineage>
        <taxon>Archaea</taxon>
        <taxon>Methanobacteriati</taxon>
        <taxon>Methanobacteriota</taxon>
        <taxon>Stenosarchaea group</taxon>
        <taxon>Methanomicrobia</taxon>
        <taxon>Methanosarcinales</taxon>
        <taxon>ANME-2 cluster</taxon>
        <taxon>Candidatus Methanogasteraceae</taxon>
        <taxon>Candidatus Methanogaster</taxon>
    </lineage>
</organism>
<dbReference type="NCBIfam" id="NF033197">
    <property type="entry name" value="F430_CfbE"/>
    <property type="match status" value="1"/>
</dbReference>
<keyword evidence="1 4" id="KW-0436">Ligase</keyword>
<name>A0A7G9YKM4_9EURY</name>
<keyword evidence="2" id="KW-0547">Nucleotide-binding</keyword>
<dbReference type="PANTHER" id="PTHR43024:SF1">
    <property type="entry name" value="UDP-N-ACETYLMURAMOYL-TRIPEPTIDE--D-ALANYL-D-ALANINE LIGASE"/>
    <property type="match status" value="1"/>
</dbReference>
<accession>A0A7G9YKM4</accession>
<gene>
    <name evidence="4" type="primary">cfbE</name>
    <name evidence="4" type="ORF">JAJEHNPH_00017</name>
    <name evidence="5" type="ORF">OEPDFBKK_00011</name>
</gene>
<evidence type="ECO:0000313" key="4">
    <source>
        <dbReference type="EMBL" id="QNO48558.1"/>
    </source>
</evidence>
<evidence type="ECO:0000313" key="5">
    <source>
        <dbReference type="EMBL" id="QNO48935.1"/>
    </source>
</evidence>
<dbReference type="AlphaFoldDB" id="A0A7G9YKM4"/>
<evidence type="ECO:0000256" key="3">
    <source>
        <dbReference type="ARBA" id="ARBA00022840"/>
    </source>
</evidence>
<dbReference type="EC" id="6.4.1.9" evidence="4"/>
<dbReference type="GO" id="GO:0016874">
    <property type="term" value="F:ligase activity"/>
    <property type="evidence" value="ECO:0007669"/>
    <property type="project" value="UniProtKB-KW"/>
</dbReference>
<dbReference type="Gene3D" id="3.40.1190.10">
    <property type="entry name" value="Mur-like, catalytic domain"/>
    <property type="match status" value="1"/>
</dbReference>
<dbReference type="PANTHER" id="PTHR43024">
    <property type="entry name" value="UDP-N-ACETYLMURAMOYL-TRIPEPTIDE--D-ALANYL-D-ALANINE LIGASE"/>
    <property type="match status" value="1"/>
</dbReference>
<dbReference type="GO" id="GO:0005524">
    <property type="term" value="F:ATP binding"/>
    <property type="evidence" value="ECO:0007669"/>
    <property type="project" value="UniProtKB-KW"/>
</dbReference>